<sequence>MQARWLFAYAVIAVSARSVDKATGDEKHTSALELVPQFEPSNFSVSFVPLSKAMWNMEGMSECMLHYSAIIYNGYGCYCGFGGSGTPVDDIDECCMHHDNCYEDAISKHGCTSSPMLYFTSYHWDCIDSKISCRRTFIFPYPGQSDCKEALCECDKEFTICQSKFPRPNAKARCK</sequence>
<reference evidence="12" key="1">
    <citation type="submission" date="2016-06" db="UniProtKB">
        <authorList>
            <consortium name="WormBaseParasite"/>
        </authorList>
    </citation>
    <scope>IDENTIFICATION</scope>
</reference>
<evidence type="ECO:0000259" key="9">
    <source>
        <dbReference type="SMART" id="SM00085"/>
    </source>
</evidence>
<feature type="binding site" evidence="5">
    <location>
        <position position="80"/>
    </location>
    <ligand>
        <name>Ca(2+)</name>
        <dbReference type="ChEBI" id="CHEBI:29108"/>
    </ligand>
</feature>
<feature type="active site" evidence="4">
    <location>
        <position position="98"/>
    </location>
</feature>
<feature type="domain" description="Phospholipase A2-like central" evidence="9">
    <location>
        <begin position="53"/>
        <end position="175"/>
    </location>
</feature>
<dbReference type="GO" id="GO:0006644">
    <property type="term" value="P:phospholipid metabolic process"/>
    <property type="evidence" value="ECO:0007669"/>
    <property type="project" value="InterPro"/>
</dbReference>
<keyword evidence="8" id="KW-0378">Hydrolase</keyword>
<evidence type="ECO:0000256" key="7">
    <source>
        <dbReference type="RuleBase" id="RU003654"/>
    </source>
</evidence>
<keyword evidence="11" id="KW-1185">Reference proteome</keyword>
<protein>
    <recommendedName>
        <fullName evidence="8">Phospholipase A2</fullName>
        <ecNumber evidence="8">3.1.1.4</ecNumber>
    </recommendedName>
</protein>
<feature type="disulfide bond" evidence="6">
    <location>
        <begin position="101"/>
        <end position="154"/>
    </location>
</feature>
<dbReference type="InterPro" id="IPR036444">
    <property type="entry name" value="PLipase_A2_dom_sf"/>
</dbReference>
<name>A0A183TYU7_TOXCA</name>
<evidence type="ECO:0000256" key="3">
    <source>
        <dbReference type="ARBA" id="ARBA00023157"/>
    </source>
</evidence>
<dbReference type="PROSITE" id="PS00118">
    <property type="entry name" value="PA2_HIS"/>
    <property type="match status" value="1"/>
</dbReference>
<feature type="binding site" evidence="5">
    <location>
        <position position="82"/>
    </location>
    <ligand>
        <name>Ca(2+)</name>
        <dbReference type="ChEBI" id="CHEBI:29108"/>
    </ligand>
</feature>
<evidence type="ECO:0000256" key="8">
    <source>
        <dbReference type="RuleBase" id="RU361236"/>
    </source>
</evidence>
<dbReference type="Gene3D" id="1.20.90.10">
    <property type="entry name" value="Phospholipase A2 domain"/>
    <property type="match status" value="1"/>
</dbReference>
<feature type="binding site" evidence="5">
    <location>
        <position position="78"/>
    </location>
    <ligand>
        <name>Ca(2+)</name>
        <dbReference type="ChEBI" id="CHEBI:29108"/>
    </ligand>
</feature>
<dbReference type="GO" id="GO:0005509">
    <property type="term" value="F:calcium ion binding"/>
    <property type="evidence" value="ECO:0007669"/>
    <property type="project" value="InterPro"/>
</dbReference>
<dbReference type="PRINTS" id="PR00389">
    <property type="entry name" value="PHPHLIPASEA2"/>
</dbReference>
<feature type="disulfide bond" evidence="6">
    <location>
        <begin position="111"/>
        <end position="147"/>
    </location>
</feature>
<evidence type="ECO:0000256" key="6">
    <source>
        <dbReference type="PIRSR" id="PIRSR601211-3"/>
    </source>
</evidence>
<evidence type="ECO:0000313" key="12">
    <source>
        <dbReference type="WBParaSite" id="TCNE_0000141601-mRNA-1"/>
    </source>
</evidence>
<feature type="disulfide bond" evidence="6">
    <location>
        <begin position="79"/>
        <end position="95"/>
    </location>
</feature>
<keyword evidence="2 8" id="KW-0964">Secreted</keyword>
<dbReference type="PANTHER" id="PTHR11716">
    <property type="entry name" value="PHOSPHOLIPASE A2 FAMILY MEMBER"/>
    <property type="match status" value="1"/>
</dbReference>
<evidence type="ECO:0000313" key="11">
    <source>
        <dbReference type="Proteomes" id="UP000050794"/>
    </source>
</evidence>
<keyword evidence="8" id="KW-0732">Signal</keyword>
<comment type="similarity">
    <text evidence="7">Belongs to the phospholipase A2 family.</text>
</comment>
<feature type="chain" id="PRO_5044514021" description="Phospholipase A2" evidence="8">
    <location>
        <begin position="17"/>
        <end position="175"/>
    </location>
</feature>
<dbReference type="InterPro" id="IPR033112">
    <property type="entry name" value="PLA2_Asp_AS"/>
</dbReference>
<dbReference type="AlphaFoldDB" id="A0A183TYU7"/>
<dbReference type="InterPro" id="IPR016090">
    <property type="entry name" value="PLA2-like_dom"/>
</dbReference>
<dbReference type="Proteomes" id="UP000050794">
    <property type="component" value="Unassembled WGS sequence"/>
</dbReference>
<accession>A0A183TYU7</accession>
<dbReference type="GO" id="GO:0050482">
    <property type="term" value="P:arachidonate secretion"/>
    <property type="evidence" value="ECO:0007669"/>
    <property type="project" value="InterPro"/>
</dbReference>
<dbReference type="GO" id="GO:0005576">
    <property type="term" value="C:extracellular region"/>
    <property type="evidence" value="ECO:0007669"/>
    <property type="project" value="UniProtKB-SubCell"/>
</dbReference>
<dbReference type="EC" id="3.1.1.4" evidence="8"/>
<evidence type="ECO:0000256" key="4">
    <source>
        <dbReference type="PIRSR" id="PIRSR601211-1"/>
    </source>
</evidence>
<feature type="signal peptide" evidence="8">
    <location>
        <begin position="1"/>
        <end position="16"/>
    </location>
</feature>
<keyword evidence="5" id="KW-0479">Metal-binding</keyword>
<feature type="binding site" evidence="5">
    <location>
        <position position="99"/>
    </location>
    <ligand>
        <name>Ca(2+)</name>
        <dbReference type="ChEBI" id="CHEBI:29108"/>
    </ligand>
</feature>
<keyword evidence="8" id="KW-0443">Lipid metabolism</keyword>
<evidence type="ECO:0000256" key="2">
    <source>
        <dbReference type="ARBA" id="ARBA00022525"/>
    </source>
</evidence>
<dbReference type="PROSITE" id="PS00119">
    <property type="entry name" value="PA2_ASP"/>
    <property type="match status" value="1"/>
</dbReference>
<comment type="subcellular location">
    <subcellularLocation>
        <location evidence="1 8">Secreted</location>
    </subcellularLocation>
</comment>
<dbReference type="WBParaSite" id="TCNE_0000141601-mRNA-1">
    <property type="protein sequence ID" value="TCNE_0000141601-mRNA-1"/>
    <property type="gene ID" value="TCNE_0000141601"/>
</dbReference>
<dbReference type="Pfam" id="PF00068">
    <property type="entry name" value="Phospholip_A2_1"/>
    <property type="match status" value="1"/>
</dbReference>
<dbReference type="SUPFAM" id="SSF48619">
    <property type="entry name" value="Phospholipase A2, PLA2"/>
    <property type="match status" value="1"/>
</dbReference>
<dbReference type="GO" id="GO:0004623">
    <property type="term" value="F:phospholipase A2 activity"/>
    <property type="evidence" value="ECO:0007669"/>
    <property type="project" value="UniProtKB-EC"/>
</dbReference>
<evidence type="ECO:0000256" key="5">
    <source>
        <dbReference type="PIRSR" id="PIRSR601211-2"/>
    </source>
</evidence>
<keyword evidence="5 8" id="KW-0106">Calcium</keyword>
<keyword evidence="3 6" id="KW-1015">Disulfide bond</keyword>
<feature type="active site" evidence="4">
    <location>
        <position position="155"/>
    </location>
</feature>
<dbReference type="EMBL" id="UYWY01001048">
    <property type="protein sequence ID" value="VDM26127.1"/>
    <property type="molecule type" value="Genomic_DNA"/>
</dbReference>
<feature type="disulfide bond" evidence="6">
    <location>
        <begin position="133"/>
        <end position="152"/>
    </location>
</feature>
<proteinExistence type="inferred from homology"/>
<dbReference type="InterPro" id="IPR033113">
    <property type="entry name" value="PLA2_histidine"/>
</dbReference>
<evidence type="ECO:0000256" key="1">
    <source>
        <dbReference type="ARBA" id="ARBA00004613"/>
    </source>
</evidence>
<dbReference type="InterPro" id="IPR001211">
    <property type="entry name" value="PLA2"/>
</dbReference>
<dbReference type="PANTHER" id="PTHR11716:SF107">
    <property type="entry name" value="PHOSPHOLIPASE A2"/>
    <property type="match status" value="1"/>
</dbReference>
<comment type="catalytic activity">
    <reaction evidence="8">
        <text>a 1,2-diacyl-sn-glycero-3-phosphocholine + H2O = a 1-acyl-sn-glycero-3-phosphocholine + a fatty acid + H(+)</text>
        <dbReference type="Rhea" id="RHEA:15801"/>
        <dbReference type="ChEBI" id="CHEBI:15377"/>
        <dbReference type="ChEBI" id="CHEBI:15378"/>
        <dbReference type="ChEBI" id="CHEBI:28868"/>
        <dbReference type="ChEBI" id="CHEBI:57643"/>
        <dbReference type="ChEBI" id="CHEBI:58168"/>
        <dbReference type="EC" id="3.1.1.4"/>
    </reaction>
</comment>
<evidence type="ECO:0000313" key="10">
    <source>
        <dbReference type="EMBL" id="VDM26127.1"/>
    </source>
</evidence>
<reference evidence="10 11" key="2">
    <citation type="submission" date="2018-11" db="EMBL/GenBank/DDBJ databases">
        <authorList>
            <consortium name="Pathogen Informatics"/>
        </authorList>
    </citation>
    <scope>NUCLEOTIDE SEQUENCE [LARGE SCALE GENOMIC DNA]</scope>
</reference>
<gene>
    <name evidence="10" type="ORF">TCNE_LOCUS1417</name>
</gene>
<comment type="cofactor">
    <cofactor evidence="5">
        <name>Ca(2+)</name>
        <dbReference type="ChEBI" id="CHEBI:29108"/>
    </cofactor>
    <text evidence="5">Binds 1 Ca(2+) ion per subunit.</text>
</comment>
<feature type="disulfide bond" evidence="6">
    <location>
        <begin position="94"/>
        <end position="161"/>
    </location>
</feature>
<dbReference type="CDD" id="cd00125">
    <property type="entry name" value="PLA2c"/>
    <property type="match status" value="1"/>
</dbReference>
<dbReference type="GO" id="GO:0016042">
    <property type="term" value="P:lipid catabolic process"/>
    <property type="evidence" value="ECO:0007669"/>
    <property type="project" value="InterPro"/>
</dbReference>
<dbReference type="SMART" id="SM00085">
    <property type="entry name" value="PA2c"/>
    <property type="match status" value="1"/>
</dbReference>
<organism evidence="11 12">
    <name type="scientific">Toxocara canis</name>
    <name type="common">Canine roundworm</name>
    <dbReference type="NCBI Taxonomy" id="6265"/>
    <lineage>
        <taxon>Eukaryota</taxon>
        <taxon>Metazoa</taxon>
        <taxon>Ecdysozoa</taxon>
        <taxon>Nematoda</taxon>
        <taxon>Chromadorea</taxon>
        <taxon>Rhabditida</taxon>
        <taxon>Spirurina</taxon>
        <taxon>Ascaridomorpha</taxon>
        <taxon>Ascaridoidea</taxon>
        <taxon>Toxocaridae</taxon>
        <taxon>Toxocara</taxon>
    </lineage>
</organism>